<sequence length="65" mass="7519">VKVKSLGFGPFTASYSLLFPYLRYLPFFSQLCLLLAYILDSVIQIFVKTDLKEIFPVGYFFIAKK</sequence>
<organism evidence="2">
    <name type="scientific">marine metagenome</name>
    <dbReference type="NCBI Taxonomy" id="408172"/>
    <lineage>
        <taxon>unclassified sequences</taxon>
        <taxon>metagenomes</taxon>
        <taxon>ecological metagenomes</taxon>
    </lineage>
</organism>
<keyword evidence="1" id="KW-0472">Membrane</keyword>
<feature type="non-terminal residue" evidence="2">
    <location>
        <position position="1"/>
    </location>
</feature>
<keyword evidence="1" id="KW-0812">Transmembrane</keyword>
<dbReference type="AlphaFoldDB" id="A0A382PA44"/>
<evidence type="ECO:0000256" key="1">
    <source>
        <dbReference type="SAM" id="Phobius"/>
    </source>
</evidence>
<evidence type="ECO:0000313" key="2">
    <source>
        <dbReference type="EMBL" id="SVC68812.1"/>
    </source>
</evidence>
<proteinExistence type="predicted"/>
<accession>A0A382PA44</accession>
<protein>
    <submittedName>
        <fullName evidence="2">Uncharacterized protein</fullName>
    </submittedName>
</protein>
<name>A0A382PA44_9ZZZZ</name>
<keyword evidence="1" id="KW-1133">Transmembrane helix</keyword>
<dbReference type="EMBL" id="UINC01105117">
    <property type="protein sequence ID" value="SVC68812.1"/>
    <property type="molecule type" value="Genomic_DNA"/>
</dbReference>
<feature type="transmembrane region" description="Helical" evidence="1">
    <location>
        <begin position="27"/>
        <end position="47"/>
    </location>
</feature>
<gene>
    <name evidence="2" type="ORF">METZ01_LOCUS321666</name>
</gene>
<reference evidence="2" key="1">
    <citation type="submission" date="2018-05" db="EMBL/GenBank/DDBJ databases">
        <authorList>
            <person name="Lanie J.A."/>
            <person name="Ng W.-L."/>
            <person name="Kazmierczak K.M."/>
            <person name="Andrzejewski T.M."/>
            <person name="Davidsen T.M."/>
            <person name="Wayne K.J."/>
            <person name="Tettelin H."/>
            <person name="Glass J.I."/>
            <person name="Rusch D."/>
            <person name="Podicherti R."/>
            <person name="Tsui H.-C.T."/>
            <person name="Winkler M.E."/>
        </authorList>
    </citation>
    <scope>NUCLEOTIDE SEQUENCE</scope>
</reference>